<feature type="compositionally biased region" description="Basic and acidic residues" evidence="1">
    <location>
        <begin position="1"/>
        <end position="14"/>
    </location>
</feature>
<evidence type="ECO:0000313" key="2">
    <source>
        <dbReference type="EMBL" id="KAK6543493.1"/>
    </source>
</evidence>
<keyword evidence="3" id="KW-1185">Reference proteome</keyword>
<organism evidence="2 3">
    <name type="scientific">Orbilia ellipsospora</name>
    <dbReference type="NCBI Taxonomy" id="2528407"/>
    <lineage>
        <taxon>Eukaryota</taxon>
        <taxon>Fungi</taxon>
        <taxon>Dikarya</taxon>
        <taxon>Ascomycota</taxon>
        <taxon>Pezizomycotina</taxon>
        <taxon>Orbiliomycetes</taxon>
        <taxon>Orbiliales</taxon>
        <taxon>Orbiliaceae</taxon>
        <taxon>Orbilia</taxon>
    </lineage>
</organism>
<evidence type="ECO:0000313" key="3">
    <source>
        <dbReference type="Proteomes" id="UP001365542"/>
    </source>
</evidence>
<accession>A0AAV9XND6</accession>
<reference evidence="2 3" key="1">
    <citation type="submission" date="2019-10" db="EMBL/GenBank/DDBJ databases">
        <authorList>
            <person name="Palmer J.M."/>
        </authorList>
    </citation>
    <scope>NUCLEOTIDE SEQUENCE [LARGE SCALE GENOMIC DNA]</scope>
    <source>
        <strain evidence="2 3">TWF694</strain>
    </source>
</reference>
<protein>
    <recommendedName>
        <fullName evidence="4">CipC-like antibiotic response protein</fullName>
    </recommendedName>
</protein>
<dbReference type="PANTHER" id="PTHR37450:SF1">
    <property type="entry name" value="CIPC PROTEIN"/>
    <property type="match status" value="1"/>
</dbReference>
<name>A0AAV9XND6_9PEZI</name>
<evidence type="ECO:0000256" key="1">
    <source>
        <dbReference type="SAM" id="MobiDB-lite"/>
    </source>
</evidence>
<feature type="region of interest" description="Disordered" evidence="1">
    <location>
        <begin position="1"/>
        <end position="21"/>
    </location>
</feature>
<comment type="caution">
    <text evidence="2">The sequence shown here is derived from an EMBL/GenBank/DDBJ whole genome shotgun (WGS) entry which is preliminary data.</text>
</comment>
<dbReference type="InterPro" id="IPR022234">
    <property type="entry name" value="DUF3759"/>
</dbReference>
<dbReference type="PANTHER" id="PTHR37450">
    <property type="entry name" value="CIPC PROTEIN"/>
    <property type="match status" value="1"/>
</dbReference>
<dbReference type="EMBL" id="JAVHJO010000001">
    <property type="protein sequence ID" value="KAK6543493.1"/>
    <property type="molecule type" value="Genomic_DNA"/>
</dbReference>
<evidence type="ECO:0008006" key="4">
    <source>
        <dbReference type="Google" id="ProtNLM"/>
    </source>
</evidence>
<sequence length="100" mass="11208">MGWFHGSDHEDAHEQVYGGNKHQSEWSHELIAGAAAFEAAKAYETRNGGKHGLTKEILAGLAGAEADKLFETKGLDEFDKVRAHHEARRKAEQLYDQQYN</sequence>
<dbReference type="AlphaFoldDB" id="A0AAV9XND6"/>
<dbReference type="Proteomes" id="UP001365542">
    <property type="component" value="Unassembled WGS sequence"/>
</dbReference>
<dbReference type="Pfam" id="PF12585">
    <property type="entry name" value="DUF3759"/>
    <property type="match status" value="1"/>
</dbReference>
<proteinExistence type="predicted"/>
<gene>
    <name evidence="2" type="ORF">TWF694_000239</name>
</gene>